<accession>A0A6M5YQD6</accession>
<dbReference type="KEGG" id="ftj:FTUN_3010"/>
<dbReference type="EC" id="2.4.2.54" evidence="1"/>
<dbReference type="AlphaFoldDB" id="A0A6M5YQD6"/>
<dbReference type="RefSeq" id="WP_171471239.1">
    <property type="nucleotide sequence ID" value="NZ_CP053452.2"/>
</dbReference>
<evidence type="ECO:0000313" key="2">
    <source>
        <dbReference type="Proteomes" id="UP000503447"/>
    </source>
</evidence>
<keyword evidence="2" id="KW-1185">Reference proteome</keyword>
<protein>
    <submittedName>
        <fullName evidence="1">Beta-ribofuranosylaminobenzene 5'-phosphate synthase</fullName>
        <ecNumber evidence="1">2.4.2.54</ecNumber>
    </submittedName>
</protein>
<organism evidence="1 2">
    <name type="scientific">Frigoriglobus tundricola</name>
    <dbReference type="NCBI Taxonomy" id="2774151"/>
    <lineage>
        <taxon>Bacteria</taxon>
        <taxon>Pseudomonadati</taxon>
        <taxon>Planctomycetota</taxon>
        <taxon>Planctomycetia</taxon>
        <taxon>Gemmatales</taxon>
        <taxon>Gemmataceae</taxon>
        <taxon>Frigoriglobus</taxon>
    </lineage>
</organism>
<proteinExistence type="predicted"/>
<keyword evidence="1" id="KW-0808">Transferase</keyword>
<keyword evidence="1" id="KW-0328">Glycosyltransferase</keyword>
<dbReference type="EMBL" id="CP053452">
    <property type="protein sequence ID" value="QJW95461.1"/>
    <property type="molecule type" value="Genomic_DNA"/>
</dbReference>
<name>A0A6M5YQD6_9BACT</name>
<dbReference type="Proteomes" id="UP000503447">
    <property type="component" value="Chromosome"/>
</dbReference>
<sequence>MRGLGVRGVGQSSWGPTVFAVVGDAEAAALVRRFRGRVPVHVTRVSAGGHAVQDA</sequence>
<reference evidence="2" key="1">
    <citation type="submission" date="2020-05" db="EMBL/GenBank/DDBJ databases">
        <title>Frigoriglobus tundricola gen. nov., sp. nov., a psychrotolerant cellulolytic planctomycete of the family Gemmataceae with two divergent copies of 16S rRNA gene.</title>
        <authorList>
            <person name="Kulichevskaya I.S."/>
            <person name="Ivanova A.A."/>
            <person name="Naumoff D.G."/>
            <person name="Beletsky A.V."/>
            <person name="Rijpstra W.I.C."/>
            <person name="Sinninghe Damste J.S."/>
            <person name="Mardanov A.V."/>
            <person name="Ravin N.V."/>
            <person name="Dedysh S.N."/>
        </authorList>
    </citation>
    <scope>NUCLEOTIDE SEQUENCE [LARGE SCALE GENOMIC DNA]</scope>
    <source>
        <strain evidence="2">PL17</strain>
    </source>
</reference>
<dbReference type="GO" id="GO:0043793">
    <property type="term" value="F:beta-ribofuranosylaminobenzene 5'-phosphate synthase activity"/>
    <property type="evidence" value="ECO:0007669"/>
    <property type="project" value="UniProtKB-EC"/>
</dbReference>
<gene>
    <name evidence="1" type="ORF">FTUN_3010</name>
</gene>
<evidence type="ECO:0000313" key="1">
    <source>
        <dbReference type="EMBL" id="QJW95461.1"/>
    </source>
</evidence>